<dbReference type="Proteomes" id="UP000288096">
    <property type="component" value="Unassembled WGS sequence"/>
</dbReference>
<evidence type="ECO:0000256" key="4">
    <source>
        <dbReference type="ARBA" id="ARBA00022962"/>
    </source>
</evidence>
<feature type="binding site" evidence="8">
    <location>
        <begin position="133"/>
        <end position="134"/>
    </location>
    <ligand>
        <name>L-glutamine</name>
        <dbReference type="ChEBI" id="CHEBI:58359"/>
    </ligand>
</feature>
<evidence type="ECO:0000313" key="9">
    <source>
        <dbReference type="EMBL" id="GBC61764.1"/>
    </source>
</evidence>
<keyword evidence="5" id="KW-0456">Lyase</keyword>
<feature type="active site" description="Nucleophile" evidence="7">
    <location>
        <position position="78"/>
    </location>
</feature>
<dbReference type="PROSITE" id="PS51273">
    <property type="entry name" value="GATASE_TYPE_1"/>
    <property type="match status" value="1"/>
</dbReference>
<dbReference type="PIRSF" id="PIRSF005639">
    <property type="entry name" value="Glut_amidoT_SNO"/>
    <property type="match status" value="1"/>
</dbReference>
<dbReference type="AlphaFoldDB" id="A0A401FXV0"/>
<evidence type="ECO:0000256" key="2">
    <source>
        <dbReference type="ARBA" id="ARBA00012918"/>
    </source>
</evidence>
<dbReference type="OrthoDB" id="9810320at2"/>
<evidence type="ECO:0000313" key="10">
    <source>
        <dbReference type="Proteomes" id="UP000288096"/>
    </source>
</evidence>
<dbReference type="PANTHER" id="PTHR31559:SF0">
    <property type="entry name" value="PYRIDOXAL 5'-PHOSPHATE SYNTHASE SUBUNIT SNO1-RELATED"/>
    <property type="match status" value="1"/>
</dbReference>
<protein>
    <recommendedName>
        <fullName evidence="2">glutaminase</fullName>
        <ecNumber evidence="2">3.5.1.2</ecNumber>
    </recommendedName>
</protein>
<dbReference type="PANTHER" id="PTHR31559">
    <property type="entry name" value="PYRIDOXAL 5'-PHOSPHATE SYNTHASE SUBUNIT SNO"/>
    <property type="match status" value="1"/>
</dbReference>
<keyword evidence="10" id="KW-1185">Reference proteome</keyword>
<accession>A0A401FXV0</accession>
<dbReference type="RefSeq" id="WP_124329011.1">
    <property type="nucleotide sequence ID" value="NZ_BEXT01000001.1"/>
</dbReference>
<keyword evidence="4" id="KW-0315">Glutamine amidotransferase</keyword>
<evidence type="ECO:0000256" key="3">
    <source>
        <dbReference type="ARBA" id="ARBA00022801"/>
    </source>
</evidence>
<dbReference type="GO" id="GO:0004359">
    <property type="term" value="F:glutaminase activity"/>
    <property type="evidence" value="ECO:0007669"/>
    <property type="project" value="UniProtKB-EC"/>
</dbReference>
<comment type="caution">
    <text evidence="9">The sequence shown here is derived from an EMBL/GenBank/DDBJ whole genome shotgun (WGS) entry which is preliminary data.</text>
</comment>
<gene>
    <name evidence="9" type="ORF">DENIS_2726</name>
</gene>
<name>A0A401FXV0_9BACT</name>
<dbReference type="GO" id="GO:1903600">
    <property type="term" value="C:glutaminase complex"/>
    <property type="evidence" value="ECO:0007669"/>
    <property type="project" value="TreeGrafter"/>
</dbReference>
<feature type="active site" description="Charge relay system" evidence="7">
    <location>
        <position position="171"/>
    </location>
</feature>
<dbReference type="Gene3D" id="3.40.50.880">
    <property type="match status" value="1"/>
</dbReference>
<feature type="active site" description="Charge relay system" evidence="7">
    <location>
        <position position="169"/>
    </location>
</feature>
<dbReference type="InterPro" id="IPR002161">
    <property type="entry name" value="PdxT/SNO"/>
</dbReference>
<dbReference type="GO" id="GO:0042823">
    <property type="term" value="P:pyridoxal phosphate biosynthetic process"/>
    <property type="evidence" value="ECO:0007669"/>
    <property type="project" value="InterPro"/>
</dbReference>
<dbReference type="PROSITE" id="PS01236">
    <property type="entry name" value="PDXT_SNO_1"/>
    <property type="match status" value="1"/>
</dbReference>
<dbReference type="CDD" id="cd01749">
    <property type="entry name" value="GATase1_PB"/>
    <property type="match status" value="1"/>
</dbReference>
<evidence type="ECO:0000256" key="6">
    <source>
        <dbReference type="ARBA" id="ARBA00049534"/>
    </source>
</evidence>
<dbReference type="PROSITE" id="PS51130">
    <property type="entry name" value="PDXT_SNO_2"/>
    <property type="match status" value="1"/>
</dbReference>
<evidence type="ECO:0000256" key="1">
    <source>
        <dbReference type="ARBA" id="ARBA00008345"/>
    </source>
</evidence>
<dbReference type="SUPFAM" id="SSF52317">
    <property type="entry name" value="Class I glutamine amidotransferase-like"/>
    <property type="match status" value="1"/>
</dbReference>
<dbReference type="EC" id="3.5.1.2" evidence="2"/>
<evidence type="ECO:0000256" key="7">
    <source>
        <dbReference type="PIRSR" id="PIRSR005639-1"/>
    </source>
</evidence>
<reference evidence="10" key="2">
    <citation type="submission" date="2019-01" db="EMBL/GenBank/DDBJ databases">
        <title>Genome sequence of Desulfonema ishimotonii strain Tokyo 01.</title>
        <authorList>
            <person name="Fukui M."/>
        </authorList>
    </citation>
    <scope>NUCLEOTIDE SEQUENCE [LARGE SCALE GENOMIC DNA]</scope>
    <source>
        <strain evidence="10">Tokyo 01</strain>
    </source>
</reference>
<dbReference type="EMBL" id="BEXT01000001">
    <property type="protein sequence ID" value="GBC61764.1"/>
    <property type="molecule type" value="Genomic_DNA"/>
</dbReference>
<dbReference type="GO" id="GO:0005829">
    <property type="term" value="C:cytosol"/>
    <property type="evidence" value="ECO:0007669"/>
    <property type="project" value="TreeGrafter"/>
</dbReference>
<dbReference type="InterPro" id="IPR021196">
    <property type="entry name" value="PdxT/SNO_CS"/>
</dbReference>
<dbReference type="InterPro" id="IPR029062">
    <property type="entry name" value="Class_I_gatase-like"/>
</dbReference>
<dbReference type="GO" id="GO:0016829">
    <property type="term" value="F:lyase activity"/>
    <property type="evidence" value="ECO:0007669"/>
    <property type="project" value="UniProtKB-KW"/>
</dbReference>
<evidence type="ECO:0000256" key="5">
    <source>
        <dbReference type="ARBA" id="ARBA00023239"/>
    </source>
</evidence>
<reference evidence="10" key="1">
    <citation type="submission" date="2017-11" db="EMBL/GenBank/DDBJ databases">
        <authorList>
            <person name="Watanabe M."/>
            <person name="Kojima H."/>
        </authorList>
    </citation>
    <scope>NUCLEOTIDE SEQUENCE [LARGE SCALE GENOMIC DNA]</scope>
    <source>
        <strain evidence="10">Tokyo 01</strain>
    </source>
</reference>
<sequence>MIVGLLGLQGAFPDHIRHLKRLDADYRVIRDAPALAEIDRLIIPGGESTVMGKFLEAFQMTAPLQERIRRGMPVWGICAGSILLAETADGAPGILGALPVAVKRNAYGRQIASAQKPVNVPLLDRPAFPGLFIRAPRIISMKKGVETHARCGDDPVFIQHGHVMATTFHPELTDDPVFHEYFLRL</sequence>
<feature type="binding site" evidence="8">
    <location>
        <position position="104"/>
    </location>
    <ligand>
        <name>L-glutamine</name>
        <dbReference type="ChEBI" id="CHEBI:58359"/>
    </ligand>
</feature>
<keyword evidence="3" id="KW-0378">Hydrolase</keyword>
<dbReference type="Pfam" id="PF01174">
    <property type="entry name" value="SNO"/>
    <property type="match status" value="1"/>
</dbReference>
<dbReference type="GO" id="GO:0008614">
    <property type="term" value="P:pyridoxine metabolic process"/>
    <property type="evidence" value="ECO:0007669"/>
    <property type="project" value="TreeGrafter"/>
</dbReference>
<dbReference type="NCBIfam" id="TIGR03800">
    <property type="entry name" value="PLP_synth_Pdx2"/>
    <property type="match status" value="1"/>
</dbReference>
<feature type="binding site" evidence="8">
    <location>
        <begin position="46"/>
        <end position="48"/>
    </location>
    <ligand>
        <name>L-glutamine</name>
        <dbReference type="ChEBI" id="CHEBI:58359"/>
    </ligand>
</feature>
<proteinExistence type="inferred from homology"/>
<organism evidence="9 10">
    <name type="scientific">Desulfonema ishimotonii</name>
    <dbReference type="NCBI Taxonomy" id="45657"/>
    <lineage>
        <taxon>Bacteria</taxon>
        <taxon>Pseudomonadati</taxon>
        <taxon>Thermodesulfobacteriota</taxon>
        <taxon>Desulfobacteria</taxon>
        <taxon>Desulfobacterales</taxon>
        <taxon>Desulfococcaceae</taxon>
        <taxon>Desulfonema</taxon>
    </lineage>
</organism>
<comment type="catalytic activity">
    <reaction evidence="6">
        <text>L-glutamine + H2O = L-glutamate + NH4(+)</text>
        <dbReference type="Rhea" id="RHEA:15889"/>
        <dbReference type="ChEBI" id="CHEBI:15377"/>
        <dbReference type="ChEBI" id="CHEBI:28938"/>
        <dbReference type="ChEBI" id="CHEBI:29985"/>
        <dbReference type="ChEBI" id="CHEBI:58359"/>
        <dbReference type="EC" id="3.5.1.2"/>
    </reaction>
</comment>
<comment type="similarity">
    <text evidence="1">Belongs to the glutaminase PdxT/SNO family.</text>
</comment>
<evidence type="ECO:0000256" key="8">
    <source>
        <dbReference type="PIRSR" id="PIRSR005639-2"/>
    </source>
</evidence>